<feature type="compositionally biased region" description="Low complexity" evidence="1">
    <location>
        <begin position="37"/>
        <end position="52"/>
    </location>
</feature>
<name>N1QSJ1_AEGTA</name>
<proteinExistence type="predicted"/>
<accession>N1QSJ1</accession>
<dbReference type="EnsemblPlants" id="EMT01070">
    <property type="protein sequence ID" value="EMT01070"/>
    <property type="gene ID" value="F775_24136"/>
</dbReference>
<feature type="region of interest" description="Disordered" evidence="1">
    <location>
        <begin position="22"/>
        <end position="54"/>
    </location>
</feature>
<organism evidence="2">
    <name type="scientific">Aegilops tauschii</name>
    <name type="common">Tausch's goatgrass</name>
    <name type="synonym">Aegilops squarrosa</name>
    <dbReference type="NCBI Taxonomy" id="37682"/>
    <lineage>
        <taxon>Eukaryota</taxon>
        <taxon>Viridiplantae</taxon>
        <taxon>Streptophyta</taxon>
        <taxon>Embryophyta</taxon>
        <taxon>Tracheophyta</taxon>
        <taxon>Spermatophyta</taxon>
        <taxon>Magnoliopsida</taxon>
        <taxon>Liliopsida</taxon>
        <taxon>Poales</taxon>
        <taxon>Poaceae</taxon>
        <taxon>BOP clade</taxon>
        <taxon>Pooideae</taxon>
        <taxon>Triticodae</taxon>
        <taxon>Triticeae</taxon>
        <taxon>Triticinae</taxon>
        <taxon>Aegilops</taxon>
    </lineage>
</organism>
<dbReference type="AlphaFoldDB" id="N1QSJ1"/>
<evidence type="ECO:0000256" key="1">
    <source>
        <dbReference type="SAM" id="MobiDB-lite"/>
    </source>
</evidence>
<reference evidence="2" key="1">
    <citation type="submission" date="2015-06" db="UniProtKB">
        <authorList>
            <consortium name="EnsemblPlants"/>
        </authorList>
    </citation>
    <scope>IDENTIFICATION</scope>
</reference>
<protein>
    <submittedName>
        <fullName evidence="2">Uncharacterized protein</fullName>
    </submittedName>
</protein>
<sequence>MGAAYYLRCFGFGGCVHPHPAAAANRQGARHHDPKKTTSQLQSTASSASSSSGLDFREEYTSAFRTESYNDFWARKILIVKQK</sequence>
<evidence type="ECO:0000313" key="2">
    <source>
        <dbReference type="EnsemblPlants" id="EMT01070"/>
    </source>
</evidence>